<evidence type="ECO:0000313" key="3">
    <source>
        <dbReference type="Proteomes" id="UP000284543"/>
    </source>
</evidence>
<dbReference type="EMBL" id="QRZM01000001">
    <property type="protein sequence ID" value="RGV79312.1"/>
    <property type="molecule type" value="Genomic_DNA"/>
</dbReference>
<dbReference type="Gene3D" id="3.30.70.2660">
    <property type="match status" value="1"/>
</dbReference>
<dbReference type="InterPro" id="IPR021124">
    <property type="entry name" value="CRISPR-assoc_prot_Cas5"/>
</dbReference>
<gene>
    <name evidence="2" type="primary">cas5c</name>
    <name evidence="2" type="ORF">DWW02_04510</name>
</gene>
<evidence type="ECO:0000313" key="2">
    <source>
        <dbReference type="EMBL" id="RGV79312.1"/>
    </source>
</evidence>
<sequence>MPKICYEVRGEYALFTNPMTKTGGDLHSYPVPTCSAVTGLTESIYWKPSIKWKPLRIRILNPIRYQSRSKLLPVYKTGGKDLGYYSYLRDVCYQIEVELAWGSERYASDRNVAKHYESMLRWLRRGGKLPVHLGITECFAYVRPCLFGDGEGYYDAVDMDFGVMVHSRDFEKGVIRLAPYRMHQGVICFPDQEECITRTFRAGGD</sequence>
<dbReference type="GO" id="GO:0043571">
    <property type="term" value="P:maintenance of CRISPR repeat elements"/>
    <property type="evidence" value="ECO:0007669"/>
    <property type="project" value="InterPro"/>
</dbReference>
<evidence type="ECO:0000256" key="1">
    <source>
        <dbReference type="ARBA" id="ARBA00023118"/>
    </source>
</evidence>
<proteinExistence type="predicted"/>
<protein>
    <submittedName>
        <fullName evidence="2">Type I-C CRISPR-associated protein Cas5</fullName>
    </submittedName>
</protein>
<comment type="caution">
    <text evidence="2">The sequence shown here is derived from an EMBL/GenBank/DDBJ whole genome shotgun (WGS) entry which is preliminary data.</text>
</comment>
<dbReference type="AlphaFoldDB" id="A0A412ZGJ7"/>
<dbReference type="NCBIfam" id="TIGR01876">
    <property type="entry name" value="cas_Cas5d"/>
    <property type="match status" value="1"/>
</dbReference>
<dbReference type="GO" id="GO:0051607">
    <property type="term" value="P:defense response to virus"/>
    <property type="evidence" value="ECO:0007669"/>
    <property type="project" value="UniProtKB-KW"/>
</dbReference>
<dbReference type="Pfam" id="PF09704">
    <property type="entry name" value="Cas_Cas5d"/>
    <property type="match status" value="1"/>
</dbReference>
<name>A0A412ZGJ7_9FIRM</name>
<dbReference type="InterPro" id="IPR013422">
    <property type="entry name" value="CRISPR-assoc_prot_Cas5_N"/>
</dbReference>
<organism evidence="2 3">
    <name type="scientific">Enterocloster bolteae</name>
    <dbReference type="NCBI Taxonomy" id="208479"/>
    <lineage>
        <taxon>Bacteria</taxon>
        <taxon>Bacillati</taxon>
        <taxon>Bacillota</taxon>
        <taxon>Clostridia</taxon>
        <taxon>Lachnospirales</taxon>
        <taxon>Lachnospiraceae</taxon>
        <taxon>Enterocloster</taxon>
    </lineage>
</organism>
<reference evidence="2 3" key="1">
    <citation type="submission" date="2018-08" db="EMBL/GenBank/DDBJ databases">
        <title>A genome reference for cultivated species of the human gut microbiota.</title>
        <authorList>
            <person name="Zou Y."/>
            <person name="Xue W."/>
            <person name="Luo G."/>
        </authorList>
    </citation>
    <scope>NUCLEOTIDE SEQUENCE [LARGE SCALE GENOMIC DNA]</scope>
    <source>
        <strain evidence="2 3">AF14-18</strain>
    </source>
</reference>
<dbReference type="InterPro" id="IPR010155">
    <property type="entry name" value="CRISPR-assoc_prot_Cas5d"/>
</dbReference>
<keyword evidence="1" id="KW-0051">Antiviral defense</keyword>
<dbReference type="Proteomes" id="UP000284543">
    <property type="component" value="Unassembled WGS sequence"/>
</dbReference>
<dbReference type="GO" id="GO:0004519">
    <property type="term" value="F:endonuclease activity"/>
    <property type="evidence" value="ECO:0007669"/>
    <property type="project" value="InterPro"/>
</dbReference>
<dbReference type="NCBIfam" id="TIGR02593">
    <property type="entry name" value="CRISPR_cas5"/>
    <property type="match status" value="1"/>
</dbReference>
<accession>A0A412ZGJ7</accession>